<comment type="caution">
    <text evidence="6">The sequence shown here is derived from an EMBL/GenBank/DDBJ whole genome shotgun (WGS) entry which is preliminary data.</text>
</comment>
<organism evidence="6 7">
    <name type="scientific">Muricoccus nepalensis</name>
    <dbReference type="NCBI Taxonomy" id="1854500"/>
    <lineage>
        <taxon>Bacteria</taxon>
        <taxon>Pseudomonadati</taxon>
        <taxon>Pseudomonadota</taxon>
        <taxon>Alphaproteobacteria</taxon>
        <taxon>Acetobacterales</taxon>
        <taxon>Roseomonadaceae</taxon>
        <taxon>Muricoccus</taxon>
    </lineage>
</organism>
<dbReference type="Pfam" id="PF00496">
    <property type="entry name" value="SBP_bac_5"/>
    <property type="match status" value="1"/>
</dbReference>
<feature type="signal peptide" evidence="4">
    <location>
        <begin position="1"/>
        <end position="24"/>
    </location>
</feature>
<protein>
    <submittedName>
        <fullName evidence="6">ABC transporter substrate-binding protein</fullName>
    </submittedName>
</protein>
<dbReference type="Proteomes" id="UP000317078">
    <property type="component" value="Unassembled WGS sequence"/>
</dbReference>
<dbReference type="PIRSF" id="PIRSF002741">
    <property type="entry name" value="MppA"/>
    <property type="match status" value="1"/>
</dbReference>
<name>A0A502GFT1_9PROT</name>
<evidence type="ECO:0000256" key="2">
    <source>
        <dbReference type="ARBA" id="ARBA00005695"/>
    </source>
</evidence>
<reference evidence="6 7" key="1">
    <citation type="journal article" date="2019" name="Environ. Microbiol.">
        <title>Species interactions and distinct microbial communities in high Arctic permafrost affected cryosols are associated with the CH4 and CO2 gas fluxes.</title>
        <authorList>
            <person name="Altshuler I."/>
            <person name="Hamel J."/>
            <person name="Turney S."/>
            <person name="Magnuson E."/>
            <person name="Levesque R."/>
            <person name="Greer C."/>
            <person name="Whyte L.G."/>
        </authorList>
    </citation>
    <scope>NUCLEOTIDE SEQUENCE [LARGE SCALE GENOMIC DNA]</scope>
    <source>
        <strain evidence="6 7">S9.3B</strain>
    </source>
</reference>
<keyword evidence="3 4" id="KW-0732">Signal</keyword>
<keyword evidence="7" id="KW-1185">Reference proteome</keyword>
<dbReference type="PANTHER" id="PTHR30290:SF38">
    <property type="entry name" value="D,D-DIPEPTIDE-BINDING PERIPLASMIC PROTEIN DDPA-RELATED"/>
    <property type="match status" value="1"/>
</dbReference>
<evidence type="ECO:0000313" key="6">
    <source>
        <dbReference type="EMBL" id="TPG59856.1"/>
    </source>
</evidence>
<dbReference type="RefSeq" id="WP_140881770.1">
    <property type="nucleotide sequence ID" value="NZ_RCZP01000003.1"/>
</dbReference>
<dbReference type="GO" id="GO:0043190">
    <property type="term" value="C:ATP-binding cassette (ABC) transporter complex"/>
    <property type="evidence" value="ECO:0007669"/>
    <property type="project" value="InterPro"/>
</dbReference>
<dbReference type="GO" id="GO:1904680">
    <property type="term" value="F:peptide transmembrane transporter activity"/>
    <property type="evidence" value="ECO:0007669"/>
    <property type="project" value="TreeGrafter"/>
</dbReference>
<comment type="similarity">
    <text evidence="2">Belongs to the bacterial solute-binding protein 5 family.</text>
</comment>
<gene>
    <name evidence="6" type="ORF">EAH89_05405</name>
</gene>
<sequence length="529" mass="56563">MRLPSAALGRRAALALGLAAPRLAAGAGARVLRFVPHADLGVTDPVWSGAYVTRNHALMVYDTLYGMDADYRVQPQMAQGHEVSADGLRWTIRLREGLRFHDGEPVLARDAAASLRRWGARDGFGGALLAAAEEIGALDDRDIGIRLRRPFPLLTYALGKPGSPVCAIMPERLARADPHRPVTEVVGSGPFRFLPAERLAGARVAYERNEAYLPREGGGAGLTAGPKHVQVDRVEWHVLPDPATAAAALRAGEVDWWENPGFDLLPSLARDPRVAVTPPGALGLHGALRFNQLHPPFDDPAVRRALLPAVSPADYVAAVAGDFPGGGRTEVGFFAEGALGASDEGLDVLLGPRDLEGARRALARAGAAGARVVLIAPTDVPILRAQAEVGADLLRRVGFEVDVQALDWATAFGRLARQDPPAQGGWNVVHTWFSGLDMLDPAVHPYLRGNGREGRIGWPVSPRIEALRDAWLEAGSPGERDGLARALQRQAFEDLPYIPIGAVLPRAAHRRGLAGVPPGLPTFWGVRWA</sequence>
<dbReference type="OrthoDB" id="7233744at2"/>
<dbReference type="GO" id="GO:0030288">
    <property type="term" value="C:outer membrane-bounded periplasmic space"/>
    <property type="evidence" value="ECO:0007669"/>
    <property type="project" value="UniProtKB-ARBA"/>
</dbReference>
<dbReference type="SUPFAM" id="SSF53850">
    <property type="entry name" value="Periplasmic binding protein-like II"/>
    <property type="match status" value="1"/>
</dbReference>
<dbReference type="CDD" id="cd08502">
    <property type="entry name" value="PBP2_NikA_DppA_OppA_like_16"/>
    <property type="match status" value="1"/>
</dbReference>
<comment type="subcellular location">
    <subcellularLocation>
        <location evidence="1">Periplasm</location>
    </subcellularLocation>
</comment>
<evidence type="ECO:0000259" key="5">
    <source>
        <dbReference type="Pfam" id="PF00496"/>
    </source>
</evidence>
<evidence type="ECO:0000256" key="1">
    <source>
        <dbReference type="ARBA" id="ARBA00004418"/>
    </source>
</evidence>
<dbReference type="Gene3D" id="3.40.190.10">
    <property type="entry name" value="Periplasmic binding protein-like II"/>
    <property type="match status" value="1"/>
</dbReference>
<feature type="chain" id="PRO_5021325642" evidence="4">
    <location>
        <begin position="25"/>
        <end position="529"/>
    </location>
</feature>
<dbReference type="InterPro" id="IPR030678">
    <property type="entry name" value="Peptide/Ni-bd"/>
</dbReference>
<accession>A0A502GFT1</accession>
<dbReference type="InterPro" id="IPR000914">
    <property type="entry name" value="SBP_5_dom"/>
</dbReference>
<dbReference type="PANTHER" id="PTHR30290">
    <property type="entry name" value="PERIPLASMIC BINDING COMPONENT OF ABC TRANSPORTER"/>
    <property type="match status" value="1"/>
</dbReference>
<feature type="domain" description="Solute-binding protein family 5" evidence="5">
    <location>
        <begin position="73"/>
        <end position="428"/>
    </location>
</feature>
<dbReference type="AlphaFoldDB" id="A0A502GFT1"/>
<proteinExistence type="inferred from homology"/>
<evidence type="ECO:0000256" key="4">
    <source>
        <dbReference type="SAM" id="SignalP"/>
    </source>
</evidence>
<dbReference type="InterPro" id="IPR039424">
    <property type="entry name" value="SBP_5"/>
</dbReference>
<evidence type="ECO:0000256" key="3">
    <source>
        <dbReference type="ARBA" id="ARBA00022729"/>
    </source>
</evidence>
<dbReference type="EMBL" id="RCZP01000003">
    <property type="protein sequence ID" value="TPG59856.1"/>
    <property type="molecule type" value="Genomic_DNA"/>
</dbReference>
<dbReference type="GO" id="GO:0015833">
    <property type="term" value="P:peptide transport"/>
    <property type="evidence" value="ECO:0007669"/>
    <property type="project" value="TreeGrafter"/>
</dbReference>
<evidence type="ECO:0000313" key="7">
    <source>
        <dbReference type="Proteomes" id="UP000317078"/>
    </source>
</evidence>
<dbReference type="Gene3D" id="3.10.105.10">
    <property type="entry name" value="Dipeptide-binding Protein, Domain 3"/>
    <property type="match status" value="1"/>
</dbReference>